<keyword evidence="5" id="KW-1185">Reference proteome</keyword>
<dbReference type="SUPFAM" id="SSF53335">
    <property type="entry name" value="S-adenosyl-L-methionine-dependent methyltransferases"/>
    <property type="match status" value="1"/>
</dbReference>
<keyword evidence="2 4" id="KW-0808">Transferase</keyword>
<dbReference type="InterPro" id="IPR029063">
    <property type="entry name" value="SAM-dependent_MTases_sf"/>
</dbReference>
<dbReference type="Proteomes" id="UP000486602">
    <property type="component" value="Unassembled WGS sequence"/>
</dbReference>
<sequence length="216" mass="24760">MEFLDPAIEQYVNAHTSHESEILRSLNRETHQKILQPRMLSGHLQGRVLSMITNMIKPKNVLEIGTYTGYSALCFAEGIQKGGRIDTIDHNEELEPIVTRYIKEAGLQDVIHHHIGEALEIIENLDHKYDIVFIDADKENYLNYYQAIFEKVPVGGYIIADNVLWSGKILDRKEIENDPDTKALVEYNEEIMADARVENVLFPIRDGLMIARKIAE</sequence>
<name>A0A7K3WMQ9_9FLAO</name>
<dbReference type="GO" id="GO:0008757">
    <property type="term" value="F:S-adenosylmethionine-dependent methyltransferase activity"/>
    <property type="evidence" value="ECO:0007669"/>
    <property type="project" value="TreeGrafter"/>
</dbReference>
<organism evidence="4 5">
    <name type="scientific">Cryomorpha ignava</name>
    <dbReference type="NCBI Taxonomy" id="101383"/>
    <lineage>
        <taxon>Bacteria</taxon>
        <taxon>Pseudomonadati</taxon>
        <taxon>Bacteroidota</taxon>
        <taxon>Flavobacteriia</taxon>
        <taxon>Flavobacteriales</taxon>
        <taxon>Cryomorphaceae</taxon>
        <taxon>Cryomorpha</taxon>
    </lineage>
</organism>
<accession>A0A7K3WMQ9</accession>
<dbReference type="InterPro" id="IPR050362">
    <property type="entry name" value="Cation-dep_OMT"/>
</dbReference>
<keyword evidence="3" id="KW-0949">S-adenosyl-L-methionine</keyword>
<evidence type="ECO:0000313" key="4">
    <source>
        <dbReference type="EMBL" id="NEN22937.1"/>
    </source>
</evidence>
<dbReference type="PROSITE" id="PS51682">
    <property type="entry name" value="SAM_OMT_I"/>
    <property type="match status" value="1"/>
</dbReference>
<dbReference type="PANTHER" id="PTHR10509:SF14">
    <property type="entry name" value="CAFFEOYL-COA O-METHYLTRANSFERASE 3-RELATED"/>
    <property type="match status" value="1"/>
</dbReference>
<dbReference type="GO" id="GO:0032259">
    <property type="term" value="P:methylation"/>
    <property type="evidence" value="ECO:0007669"/>
    <property type="project" value="UniProtKB-KW"/>
</dbReference>
<dbReference type="AlphaFoldDB" id="A0A7K3WMQ9"/>
<dbReference type="GO" id="GO:0008171">
    <property type="term" value="F:O-methyltransferase activity"/>
    <property type="evidence" value="ECO:0007669"/>
    <property type="project" value="InterPro"/>
</dbReference>
<dbReference type="Gene3D" id="3.40.50.150">
    <property type="entry name" value="Vaccinia Virus protein VP39"/>
    <property type="match status" value="1"/>
</dbReference>
<dbReference type="PANTHER" id="PTHR10509">
    <property type="entry name" value="O-METHYLTRANSFERASE-RELATED"/>
    <property type="match status" value="1"/>
</dbReference>
<dbReference type="CDD" id="cd02440">
    <property type="entry name" value="AdoMet_MTases"/>
    <property type="match status" value="1"/>
</dbReference>
<dbReference type="InterPro" id="IPR002935">
    <property type="entry name" value="SAM_O-MeTrfase"/>
</dbReference>
<evidence type="ECO:0000256" key="1">
    <source>
        <dbReference type="ARBA" id="ARBA00022603"/>
    </source>
</evidence>
<evidence type="ECO:0000313" key="5">
    <source>
        <dbReference type="Proteomes" id="UP000486602"/>
    </source>
</evidence>
<gene>
    <name evidence="4" type="ORF">G3O08_05420</name>
</gene>
<comment type="caution">
    <text evidence="4">The sequence shown here is derived from an EMBL/GenBank/DDBJ whole genome shotgun (WGS) entry which is preliminary data.</text>
</comment>
<dbReference type="Pfam" id="PF01596">
    <property type="entry name" value="Methyltransf_3"/>
    <property type="match status" value="1"/>
</dbReference>
<evidence type="ECO:0000256" key="3">
    <source>
        <dbReference type="ARBA" id="ARBA00022691"/>
    </source>
</evidence>
<dbReference type="RefSeq" id="WP_163283658.1">
    <property type="nucleotide sequence ID" value="NZ_JAAGVY010000006.1"/>
</dbReference>
<protein>
    <submittedName>
        <fullName evidence="4">O-methyltransferase</fullName>
    </submittedName>
</protein>
<keyword evidence="1 4" id="KW-0489">Methyltransferase</keyword>
<evidence type="ECO:0000256" key="2">
    <source>
        <dbReference type="ARBA" id="ARBA00022679"/>
    </source>
</evidence>
<reference evidence="4 5" key="1">
    <citation type="submission" date="2020-02" db="EMBL/GenBank/DDBJ databases">
        <title>Out from the shadows clarifying the taxonomy of the family Cryomorphaceae and related taxa by utilizing the GTDB taxonomic framework.</title>
        <authorList>
            <person name="Bowman J.P."/>
        </authorList>
    </citation>
    <scope>NUCLEOTIDE SEQUENCE [LARGE SCALE GENOMIC DNA]</scope>
    <source>
        <strain evidence="4 5">QSSC 1-22</strain>
    </source>
</reference>
<dbReference type="EMBL" id="JAAGVY010000006">
    <property type="protein sequence ID" value="NEN22937.1"/>
    <property type="molecule type" value="Genomic_DNA"/>
</dbReference>
<proteinExistence type="predicted"/>